<dbReference type="STRING" id="299255.SAMN02745129_4413"/>
<feature type="transmembrane region" description="Helical" evidence="1">
    <location>
        <begin position="6"/>
        <end position="25"/>
    </location>
</feature>
<evidence type="ECO:0000313" key="2">
    <source>
        <dbReference type="EMBL" id="SHI15274.1"/>
    </source>
</evidence>
<keyword evidence="1" id="KW-0472">Membrane</keyword>
<gene>
    <name evidence="2" type="ORF">SAMN02745129_4413</name>
</gene>
<dbReference type="AlphaFoldDB" id="A0A1M5YTY1"/>
<evidence type="ECO:0000256" key="1">
    <source>
        <dbReference type="SAM" id="Phobius"/>
    </source>
</evidence>
<keyword evidence="1" id="KW-1133">Transmembrane helix</keyword>
<dbReference type="OrthoDB" id="5739727at2"/>
<evidence type="ECO:0000313" key="3">
    <source>
        <dbReference type="Proteomes" id="UP000184268"/>
    </source>
</evidence>
<proteinExistence type="predicted"/>
<organism evidence="2 3">
    <name type="scientific">Ferrimonas marina</name>
    <dbReference type="NCBI Taxonomy" id="299255"/>
    <lineage>
        <taxon>Bacteria</taxon>
        <taxon>Pseudomonadati</taxon>
        <taxon>Pseudomonadota</taxon>
        <taxon>Gammaproteobacteria</taxon>
        <taxon>Alteromonadales</taxon>
        <taxon>Ferrimonadaceae</taxon>
        <taxon>Ferrimonas</taxon>
    </lineage>
</organism>
<feature type="transmembrane region" description="Helical" evidence="1">
    <location>
        <begin position="37"/>
        <end position="60"/>
    </location>
</feature>
<keyword evidence="1" id="KW-0812">Transmembrane</keyword>
<dbReference type="RefSeq" id="WP_067660014.1">
    <property type="nucleotide sequence ID" value="NZ_FQXG01000008.1"/>
</dbReference>
<name>A0A1M5YTY1_9GAMM</name>
<reference evidence="2 3" key="1">
    <citation type="submission" date="2016-11" db="EMBL/GenBank/DDBJ databases">
        <authorList>
            <person name="Jaros S."/>
            <person name="Januszkiewicz K."/>
            <person name="Wedrychowicz H."/>
        </authorList>
    </citation>
    <scope>NUCLEOTIDE SEQUENCE [LARGE SCALE GENOMIC DNA]</scope>
    <source>
        <strain evidence="2 3">DSM 16917</strain>
    </source>
</reference>
<sequence length="73" mass="7802">MNLNATLIGQIYLPLILVITGLIAWQARKKSDSAISLTIAGFLLAFIPPLNLILLAILALKAPRVQGPAPEVQ</sequence>
<dbReference type="EMBL" id="FQXG01000008">
    <property type="protein sequence ID" value="SHI15274.1"/>
    <property type="molecule type" value="Genomic_DNA"/>
</dbReference>
<keyword evidence="3" id="KW-1185">Reference proteome</keyword>
<accession>A0A1M5YTY1</accession>
<protein>
    <submittedName>
        <fullName evidence="2">Uncharacterized protein</fullName>
    </submittedName>
</protein>
<dbReference type="Proteomes" id="UP000184268">
    <property type="component" value="Unassembled WGS sequence"/>
</dbReference>